<protein>
    <submittedName>
        <fullName evidence="2">Uncharacterized protein</fullName>
    </submittedName>
</protein>
<accession>E4XTB9</accession>
<name>E4XTB9_OIKDI</name>
<dbReference type="Proteomes" id="UP000001307">
    <property type="component" value="Unassembled WGS sequence"/>
</dbReference>
<evidence type="ECO:0000313" key="3">
    <source>
        <dbReference type="Proteomes" id="UP000001307"/>
    </source>
</evidence>
<keyword evidence="3" id="KW-1185">Reference proteome</keyword>
<dbReference type="EMBL" id="FN653152">
    <property type="protein sequence ID" value="CBY12981.1"/>
    <property type="molecule type" value="Genomic_DNA"/>
</dbReference>
<proteinExistence type="predicted"/>
<reference evidence="2" key="1">
    <citation type="journal article" date="2010" name="Science">
        <title>Plasticity of animal genome architecture unmasked by rapid evolution of a pelagic tunicate.</title>
        <authorList>
            <person name="Denoeud F."/>
            <person name="Henriet S."/>
            <person name="Mungpakdee S."/>
            <person name="Aury J.M."/>
            <person name="Da Silva C."/>
            <person name="Brinkmann H."/>
            <person name="Mikhaleva J."/>
            <person name="Olsen L.C."/>
            <person name="Jubin C."/>
            <person name="Canestro C."/>
            <person name="Bouquet J.M."/>
            <person name="Danks G."/>
            <person name="Poulain J."/>
            <person name="Campsteijn C."/>
            <person name="Adamski M."/>
            <person name="Cross I."/>
            <person name="Yadetie F."/>
            <person name="Muffato M."/>
            <person name="Louis A."/>
            <person name="Butcher S."/>
            <person name="Tsagkogeorga G."/>
            <person name="Konrad A."/>
            <person name="Singh S."/>
            <person name="Jensen M.F."/>
            <person name="Cong E.H."/>
            <person name="Eikeseth-Otteraa H."/>
            <person name="Noel B."/>
            <person name="Anthouard V."/>
            <person name="Porcel B.M."/>
            <person name="Kachouri-Lafond R."/>
            <person name="Nishino A."/>
            <person name="Ugolini M."/>
            <person name="Chourrout P."/>
            <person name="Nishida H."/>
            <person name="Aasland R."/>
            <person name="Huzurbazar S."/>
            <person name="Westhof E."/>
            <person name="Delsuc F."/>
            <person name="Lehrach H."/>
            <person name="Reinhardt R."/>
            <person name="Weissenbach J."/>
            <person name="Roy S.W."/>
            <person name="Artiguenave F."/>
            <person name="Postlethwait J.H."/>
            <person name="Manak J.R."/>
            <person name="Thompson E.M."/>
            <person name="Jaillon O."/>
            <person name="Du Pasquier L."/>
            <person name="Boudinot P."/>
            <person name="Liberles D.A."/>
            <person name="Volff J.N."/>
            <person name="Philippe H."/>
            <person name="Lenhard B."/>
            <person name="Roest Crollius H."/>
            <person name="Wincker P."/>
            <person name="Chourrout D."/>
        </authorList>
    </citation>
    <scope>NUCLEOTIDE SEQUENCE [LARGE SCALE GENOMIC DNA]</scope>
</reference>
<feature type="region of interest" description="Disordered" evidence="1">
    <location>
        <begin position="95"/>
        <end position="123"/>
    </location>
</feature>
<sequence>MIVCCLSLQSIFGHARPVCGQLTRPKLTKIRHQYRSARGTDANKLTTGAVFQFRRDVAIANEFLCFLDFFVGKYTYHGTFPEELQEIVLARYPSPPMSNKASQGDSTNENSDENSNNSLSLFN</sequence>
<evidence type="ECO:0000256" key="1">
    <source>
        <dbReference type="SAM" id="MobiDB-lite"/>
    </source>
</evidence>
<dbReference type="AlphaFoldDB" id="E4XTB9"/>
<dbReference type="InParanoid" id="E4XTB9"/>
<feature type="compositionally biased region" description="Low complexity" evidence="1">
    <location>
        <begin position="105"/>
        <end position="123"/>
    </location>
</feature>
<organism evidence="2">
    <name type="scientific">Oikopleura dioica</name>
    <name type="common">Tunicate</name>
    <dbReference type="NCBI Taxonomy" id="34765"/>
    <lineage>
        <taxon>Eukaryota</taxon>
        <taxon>Metazoa</taxon>
        <taxon>Chordata</taxon>
        <taxon>Tunicata</taxon>
        <taxon>Appendicularia</taxon>
        <taxon>Copelata</taxon>
        <taxon>Oikopleuridae</taxon>
        <taxon>Oikopleura</taxon>
    </lineage>
</organism>
<gene>
    <name evidence="2" type="ORF">GSOID_T00003056001</name>
</gene>
<evidence type="ECO:0000313" key="2">
    <source>
        <dbReference type="EMBL" id="CBY12981.1"/>
    </source>
</evidence>